<name>A0ABT0R197_9MICO</name>
<dbReference type="RefSeq" id="WP_249737766.1">
    <property type="nucleotide sequence ID" value="NZ_JAKNCJ010000004.1"/>
</dbReference>
<comment type="caution">
    <text evidence="2">The sequence shown here is derived from an EMBL/GenBank/DDBJ whole genome shotgun (WGS) entry which is preliminary data.</text>
</comment>
<organism evidence="2 3">
    <name type="scientific">Brachybacterium equifaecis</name>
    <dbReference type="NCBI Taxonomy" id="2910770"/>
    <lineage>
        <taxon>Bacteria</taxon>
        <taxon>Bacillati</taxon>
        <taxon>Actinomycetota</taxon>
        <taxon>Actinomycetes</taxon>
        <taxon>Micrococcales</taxon>
        <taxon>Dermabacteraceae</taxon>
        <taxon>Brachybacterium</taxon>
    </lineage>
</organism>
<reference evidence="2" key="1">
    <citation type="submission" date="2022-02" db="EMBL/GenBank/DDBJ databases">
        <authorList>
            <person name="Lee M."/>
            <person name="Kim S.-J."/>
            <person name="Jung M.-Y."/>
        </authorList>
    </citation>
    <scope>NUCLEOTIDE SEQUENCE</scope>
    <source>
        <strain evidence="2">JHP9</strain>
    </source>
</reference>
<dbReference type="Proteomes" id="UP001203761">
    <property type="component" value="Unassembled WGS sequence"/>
</dbReference>
<evidence type="ECO:0008006" key="4">
    <source>
        <dbReference type="Google" id="ProtNLM"/>
    </source>
</evidence>
<protein>
    <recommendedName>
        <fullName evidence="4">DUF503 domain-containing protein</fullName>
    </recommendedName>
</protein>
<gene>
    <name evidence="2" type="ORF">Bequi_09880</name>
</gene>
<proteinExistence type="predicted"/>
<evidence type="ECO:0000256" key="1">
    <source>
        <dbReference type="SAM" id="MobiDB-lite"/>
    </source>
</evidence>
<evidence type="ECO:0000313" key="2">
    <source>
        <dbReference type="EMBL" id="MCL6423692.1"/>
    </source>
</evidence>
<feature type="compositionally biased region" description="Low complexity" evidence="1">
    <location>
        <begin position="1"/>
        <end position="12"/>
    </location>
</feature>
<sequence>MNSASPASIARPAPRRRWSPDRSAWDAPSSVIAGVAPALTLSPRPEHVCPDPTRPATVRPTIHLALRCDVYLEITGWATRADAEPVLAQVLESARKRDPRISEHRIAQHDQIDSIGVHLLIAGVSFGQADAIAGEIARAFDDALGESANAEDMAQSIWPA</sequence>
<feature type="region of interest" description="Disordered" evidence="1">
    <location>
        <begin position="1"/>
        <end position="25"/>
    </location>
</feature>
<keyword evidence="3" id="KW-1185">Reference proteome</keyword>
<accession>A0ABT0R197</accession>
<dbReference type="EMBL" id="JAKNCJ010000004">
    <property type="protein sequence ID" value="MCL6423692.1"/>
    <property type="molecule type" value="Genomic_DNA"/>
</dbReference>
<evidence type="ECO:0000313" key="3">
    <source>
        <dbReference type="Proteomes" id="UP001203761"/>
    </source>
</evidence>